<comment type="catalytic activity">
    <reaction evidence="1">
        <text>an L-aminoacyl-L-amino acid + H2O = 2 an L-alpha-amino acid</text>
        <dbReference type="Rhea" id="RHEA:48940"/>
        <dbReference type="ChEBI" id="CHEBI:15377"/>
        <dbReference type="ChEBI" id="CHEBI:59869"/>
        <dbReference type="ChEBI" id="CHEBI:77460"/>
    </reaction>
</comment>
<organism evidence="2 3">
    <name type="scientific">Hydrogenoanaerobacterium saccharovorans</name>
    <dbReference type="NCBI Taxonomy" id="474960"/>
    <lineage>
        <taxon>Bacteria</taxon>
        <taxon>Bacillati</taxon>
        <taxon>Bacillota</taxon>
        <taxon>Clostridia</taxon>
        <taxon>Eubacteriales</taxon>
        <taxon>Oscillospiraceae</taxon>
        <taxon>Hydrogenoanaerobacterium</taxon>
    </lineage>
</organism>
<keyword evidence="1" id="KW-0645">Protease</keyword>
<dbReference type="PANTHER" id="PTHR12994:SF17">
    <property type="entry name" value="LD30995P"/>
    <property type="match status" value="1"/>
</dbReference>
<dbReference type="RefSeq" id="WP_204720266.1">
    <property type="nucleotide sequence ID" value="NZ_JACSNR010000004.1"/>
</dbReference>
<keyword evidence="1" id="KW-0378">Hydrolase</keyword>
<proteinExistence type="inferred from homology"/>
<reference evidence="2 3" key="1">
    <citation type="journal article" date="2021" name="Sci. Rep.">
        <title>The distribution of antibiotic resistance genes in chicken gut microbiota commensals.</title>
        <authorList>
            <person name="Juricova H."/>
            <person name="Matiasovicova J."/>
            <person name="Kubasova T."/>
            <person name="Cejkova D."/>
            <person name="Rychlik I."/>
        </authorList>
    </citation>
    <scope>NUCLEOTIDE SEQUENCE [LARGE SCALE GENOMIC DNA]</scope>
    <source>
        <strain evidence="2 3">An564</strain>
    </source>
</reference>
<keyword evidence="3" id="KW-1185">Reference proteome</keyword>
<protein>
    <recommendedName>
        <fullName evidence="1">Dipeptidase</fullName>
        <ecNumber evidence="1">3.4.-.-</ecNumber>
    </recommendedName>
</protein>
<dbReference type="EMBL" id="JACSNR010000004">
    <property type="protein sequence ID" value="MBM6923014.1"/>
    <property type="molecule type" value="Genomic_DNA"/>
</dbReference>
<dbReference type="Proteomes" id="UP000724149">
    <property type="component" value="Unassembled WGS sequence"/>
</dbReference>
<dbReference type="Pfam" id="PF03577">
    <property type="entry name" value="Peptidase_C69"/>
    <property type="match status" value="1"/>
</dbReference>
<dbReference type="InterPro" id="IPR005322">
    <property type="entry name" value="Peptidase_C69"/>
</dbReference>
<dbReference type="PANTHER" id="PTHR12994">
    <property type="entry name" value="SECERNIN"/>
    <property type="match status" value="1"/>
</dbReference>
<evidence type="ECO:0000256" key="1">
    <source>
        <dbReference type="RuleBase" id="RU364089"/>
    </source>
</evidence>
<comment type="caution">
    <text evidence="2">The sequence shown here is derived from an EMBL/GenBank/DDBJ whole genome shotgun (WGS) entry which is preliminary data.</text>
</comment>
<keyword evidence="1" id="KW-0224">Dipeptidase</keyword>
<gene>
    <name evidence="2" type="ORF">H9X81_04820</name>
</gene>
<accession>A0ABS2GMT3</accession>
<sequence>MAFDYEYSPSRDRGSCSTIIVGKDASATGYVLVAHNEDDYDCVIQVHKVPRIRHKPGETIRFADAKGVIPQVEETYAYQWSDFRCEGGISFADCFVNEWGVAVVSNACRPSRIGEEKPEDMGIGYGLRRLVAERARSAREAVEIAGALIEEFGYTSGRSYQFCDKNEAWVFQIPTGRRYVAKRIPDDHVYMIPNNYTIHEVDFADAEHKNCYFSKDLVEYAMKNGWYQPAVPGDYSDFDFARAYQDGPDKVHNLIRARQTWPMLLGERPEEWRPFSRKAPRKYTVAELRRLLSSHFEGTEDDYNNGYERNPHIDRDPCPLCNAMTAESSVIEFAEEPAMTCIWRAAPKPCISPYVPWYLGAKRAPKGYQWLPVTVSQDTHFAPGEEELHIDVSKAFWAFRVLQYFTEFDYKGTHETIRKSADELEAAWDAEQPAFREKCRSLLKEAPELAEELLSAYTEAQAQKAWDWAWKMVEQLGEERILKNSSTRYLPPENV</sequence>
<evidence type="ECO:0000313" key="2">
    <source>
        <dbReference type="EMBL" id="MBM6923014.1"/>
    </source>
</evidence>
<comment type="similarity">
    <text evidence="1">Belongs to the peptidase C69 family.</text>
</comment>
<dbReference type="Gene3D" id="3.60.60.10">
    <property type="entry name" value="Penicillin V Acylase, Chain A"/>
    <property type="match status" value="1"/>
</dbReference>
<evidence type="ECO:0000313" key="3">
    <source>
        <dbReference type="Proteomes" id="UP000724149"/>
    </source>
</evidence>
<dbReference type="EC" id="3.4.-.-" evidence="1"/>
<name>A0ABS2GMT3_9FIRM</name>